<evidence type="ECO:0000313" key="15">
    <source>
        <dbReference type="Proteomes" id="UP000694417"/>
    </source>
</evidence>
<feature type="transmembrane region" description="Helical" evidence="12">
    <location>
        <begin position="83"/>
        <end position="109"/>
    </location>
</feature>
<comment type="similarity">
    <text evidence="2 12">Belongs to the V-ATPase proteolipid subunit family.</text>
</comment>
<evidence type="ECO:0000256" key="10">
    <source>
        <dbReference type="ARBA" id="ARBA00046606"/>
    </source>
</evidence>
<dbReference type="InterPro" id="IPR000245">
    <property type="entry name" value="ATPase_proteolipid_csu"/>
</dbReference>
<evidence type="ECO:0000256" key="4">
    <source>
        <dbReference type="ARBA" id="ARBA00022692"/>
    </source>
</evidence>
<keyword evidence="5 12" id="KW-0375">Hydrogen ion transport</keyword>
<feature type="domain" description="V-ATPase proteolipid subunit C-like" evidence="13">
    <location>
        <begin position="50"/>
        <end position="109"/>
    </location>
</feature>
<name>A0A8D2HEB3_UROPR</name>
<keyword evidence="15" id="KW-1185">Reference proteome</keyword>
<feature type="transmembrane region" description="Helical" evidence="12">
    <location>
        <begin position="12"/>
        <end position="35"/>
    </location>
</feature>
<dbReference type="CDD" id="cd18176">
    <property type="entry name" value="ATP-synt_Vo_c_ATP6C_rpt2"/>
    <property type="match status" value="1"/>
</dbReference>
<comment type="function">
    <text evidence="12">Proton-conducting pore forming of the V0 complex of vacuolar(H+)-ATPase (V-ATPase), a multisubunit enzyme composed of a peripheral complex (V1) that hydrolyzes ATP and a membrane integral complex (V0) that translocates protons. V-ATPase is responsible for acidifying and maintaining the pH of intracellular compartments and in some cell types, is targeted to the plasma membrane, where it is responsible for acidifying the extracellular environment.</text>
</comment>
<dbReference type="PANTHER" id="PTHR10263">
    <property type="entry name" value="V-TYPE PROTON ATPASE PROTEOLIPID SUBUNIT"/>
    <property type="match status" value="1"/>
</dbReference>
<dbReference type="GO" id="GO:0033179">
    <property type="term" value="C:proton-transporting V-type ATPase, V0 domain"/>
    <property type="evidence" value="ECO:0007669"/>
    <property type="project" value="InterPro"/>
</dbReference>
<comment type="subcellular location">
    <subcellularLocation>
        <location evidence="9">Cytoplasmic vesicle</location>
        <location evidence="9">Clathrin-coated vesicle membrane</location>
        <topology evidence="9">Multi-pass membrane protein</topology>
    </subcellularLocation>
    <subcellularLocation>
        <location evidence="1">Cytoplasmic vesicle</location>
        <location evidence="1">Secretory vesicle</location>
        <location evidence="1">Synaptic vesicle membrane</location>
        <topology evidence="1">Multi-pass membrane protein</topology>
    </subcellularLocation>
    <subcellularLocation>
        <location evidence="12">Vacuole membrane</location>
        <topology evidence="12">Multi-pass membrane protein</topology>
    </subcellularLocation>
</comment>
<evidence type="ECO:0000256" key="9">
    <source>
        <dbReference type="ARBA" id="ARBA00029431"/>
    </source>
</evidence>
<comment type="subunit">
    <text evidence="10">V-ATPase is a heteromultimeric enzyme made up of two complexes: the ATP-hydrolytic V1 complex and the proton translocation V0 complex. The V1 complex consists of three catalytic AB heterodimers that form a heterohexamer, three peripheral stalks each consisting of EG heterodimers, one central rotor including subunits D and F, and the regulatory subunits C and H. The proton translocation complex V0 consists of the proton transport subunit a, a ring of proteolipid subunits c9c'', rotary subunit d, subunits e and f, and the accessory subunits ATP6AP1/Ac45 and ATP6AP2/PRR. Interacts with the V0 complex V-ATPase subunit a4 ATP6V0A4. Interacts with LASS2. Interacts with RNF182; this interaction leads to ubiquitination and degradation via the proteasome pathway.</text>
</comment>
<keyword evidence="8 12" id="KW-0472">Membrane</keyword>
<evidence type="ECO:0000256" key="6">
    <source>
        <dbReference type="ARBA" id="ARBA00022989"/>
    </source>
</evidence>
<dbReference type="AlphaFoldDB" id="A0A8D2HEB3"/>
<evidence type="ECO:0000256" key="2">
    <source>
        <dbReference type="ARBA" id="ARBA00007296"/>
    </source>
</evidence>
<evidence type="ECO:0000313" key="14">
    <source>
        <dbReference type="Ensembl" id="ENSUPAP00010011009.1"/>
    </source>
</evidence>
<evidence type="ECO:0000256" key="12">
    <source>
        <dbReference type="RuleBase" id="RU363060"/>
    </source>
</evidence>
<evidence type="ECO:0000256" key="1">
    <source>
        <dbReference type="ARBA" id="ARBA00004644"/>
    </source>
</evidence>
<keyword evidence="6 12" id="KW-1133">Transmembrane helix</keyword>
<comment type="function">
    <text evidence="11">Proton-conducting pore forming subunit of the V0 complex of vacuolar(H+)-ATPase (V-ATPase), a multisubunit enzyme composed of a peripheral complex (V1) that hydrolyzes ATP and a membrane integral complex (V0) that translocates protons. V-ATPase is responsible for acidifying and maintaining the pH of intracellular compartments and in some cell types, is targeted to the plasma membrane, where it is responsible for acidifying the extracellular environment.</text>
</comment>
<keyword evidence="4 12" id="KW-0812">Transmembrane</keyword>
<evidence type="ECO:0000256" key="11">
    <source>
        <dbReference type="ARBA" id="ARBA00054195"/>
    </source>
</evidence>
<dbReference type="InterPro" id="IPR011555">
    <property type="entry name" value="ATPase_proteolipid_su_C_euk"/>
</dbReference>
<evidence type="ECO:0000256" key="7">
    <source>
        <dbReference type="ARBA" id="ARBA00023065"/>
    </source>
</evidence>
<dbReference type="Proteomes" id="UP000694417">
    <property type="component" value="Unplaced"/>
</dbReference>
<dbReference type="GO" id="GO:0046961">
    <property type="term" value="F:proton-transporting ATPase activity, rotational mechanism"/>
    <property type="evidence" value="ECO:0007669"/>
    <property type="project" value="InterPro"/>
</dbReference>
<dbReference type="Ensembl" id="ENSUPAT00010012646.1">
    <property type="protein sequence ID" value="ENSUPAP00010011009.1"/>
    <property type="gene ID" value="ENSUPAG00010008916.1"/>
</dbReference>
<reference evidence="14" key="1">
    <citation type="submission" date="2025-08" db="UniProtKB">
        <authorList>
            <consortium name="Ensembl"/>
        </authorList>
    </citation>
    <scope>IDENTIFICATION</scope>
</reference>
<proteinExistence type="inferred from homology"/>
<evidence type="ECO:0000259" key="13">
    <source>
        <dbReference type="Pfam" id="PF00137"/>
    </source>
</evidence>
<keyword evidence="7 12" id="KW-0406">Ion transport</keyword>
<dbReference type="InterPro" id="IPR002379">
    <property type="entry name" value="ATPase_proteolipid_c-like_dom"/>
</dbReference>
<dbReference type="GO" id="GO:0030665">
    <property type="term" value="C:clathrin-coated vesicle membrane"/>
    <property type="evidence" value="ECO:0007669"/>
    <property type="project" value="UniProtKB-SubCell"/>
</dbReference>
<evidence type="ECO:0000256" key="5">
    <source>
        <dbReference type="ARBA" id="ARBA00022781"/>
    </source>
</evidence>
<reference evidence="14" key="2">
    <citation type="submission" date="2025-09" db="UniProtKB">
        <authorList>
            <consortium name="Ensembl"/>
        </authorList>
    </citation>
    <scope>IDENTIFICATION</scope>
</reference>
<dbReference type="InterPro" id="IPR035921">
    <property type="entry name" value="F/V-ATP_Csub_sf"/>
</dbReference>
<evidence type="ECO:0000256" key="8">
    <source>
        <dbReference type="ARBA" id="ARBA00023136"/>
    </source>
</evidence>
<evidence type="ECO:0000256" key="3">
    <source>
        <dbReference type="ARBA" id="ARBA00022448"/>
    </source>
</evidence>
<dbReference type="FunFam" id="1.20.120.610:FF:000001">
    <property type="entry name" value="V-type proton ATPase proteolipid subunit"/>
    <property type="match status" value="1"/>
</dbReference>
<feature type="domain" description="V-ATPase proteolipid subunit C-like" evidence="13">
    <location>
        <begin position="4"/>
        <end position="33"/>
    </location>
</feature>
<organism evidence="14 15">
    <name type="scientific">Urocitellus parryii</name>
    <name type="common">Arctic ground squirrel</name>
    <name type="synonym">Spermophilus parryii</name>
    <dbReference type="NCBI Taxonomy" id="9999"/>
    <lineage>
        <taxon>Eukaryota</taxon>
        <taxon>Metazoa</taxon>
        <taxon>Chordata</taxon>
        <taxon>Craniata</taxon>
        <taxon>Vertebrata</taxon>
        <taxon>Euteleostomi</taxon>
        <taxon>Mammalia</taxon>
        <taxon>Eutheria</taxon>
        <taxon>Euarchontoglires</taxon>
        <taxon>Glires</taxon>
        <taxon>Rodentia</taxon>
        <taxon>Sciuromorpha</taxon>
        <taxon>Sciuridae</taxon>
        <taxon>Xerinae</taxon>
        <taxon>Marmotini</taxon>
        <taxon>Urocitellus</taxon>
    </lineage>
</organism>
<dbReference type="GeneTree" id="ENSGT00550000074873"/>
<accession>A0A8D2HEB3</accession>
<dbReference type="NCBIfam" id="TIGR01100">
    <property type="entry name" value="V_ATP_synt_C"/>
    <property type="match status" value="1"/>
</dbReference>
<dbReference type="SUPFAM" id="SSF81333">
    <property type="entry name" value="F1F0 ATP synthase subunit C"/>
    <property type="match status" value="1"/>
</dbReference>
<keyword evidence="3 12" id="KW-0813">Transport</keyword>
<dbReference type="GO" id="GO:0030672">
    <property type="term" value="C:synaptic vesicle membrane"/>
    <property type="evidence" value="ECO:0007669"/>
    <property type="project" value="UniProtKB-SubCell"/>
</dbReference>
<sequence>MSVMRLDLIMKSIIPVVMAGIMAIYGLVVAVLIANSLNDGINHSRNFFRLGAGLSVGLSGLAAGFAIGIVGDACVRGTAQQPCLFVGMILILIFAEGLGLYGLMVAFILSTK</sequence>
<dbReference type="Gene3D" id="1.20.120.610">
    <property type="entry name" value="lithium bound rotor ring of v- atpase"/>
    <property type="match status" value="1"/>
</dbReference>
<dbReference type="GO" id="GO:0005774">
    <property type="term" value="C:vacuolar membrane"/>
    <property type="evidence" value="ECO:0007669"/>
    <property type="project" value="UniProtKB-SubCell"/>
</dbReference>
<keyword evidence="12" id="KW-0926">Vacuole</keyword>
<dbReference type="Pfam" id="PF00137">
    <property type="entry name" value="ATP-synt_C"/>
    <property type="match status" value="2"/>
</dbReference>
<protein>
    <recommendedName>
        <fullName evidence="12">V-type proton ATPase proteolipid subunit</fullName>
    </recommendedName>
</protein>
<feature type="transmembrane region" description="Helical" evidence="12">
    <location>
        <begin position="47"/>
        <end position="71"/>
    </location>
</feature>
<dbReference type="PRINTS" id="PR00122">
    <property type="entry name" value="VACATPASE"/>
</dbReference>